<dbReference type="Proteomes" id="UP000606974">
    <property type="component" value="Unassembled WGS sequence"/>
</dbReference>
<name>A0A8H7AD69_9EURO</name>
<accession>A0A8H7AD69</accession>
<keyword evidence="2" id="KW-1185">Reference proteome</keyword>
<evidence type="ECO:0000313" key="2">
    <source>
        <dbReference type="Proteomes" id="UP000606974"/>
    </source>
</evidence>
<protein>
    <submittedName>
        <fullName evidence="1">Uncharacterized protein</fullName>
    </submittedName>
</protein>
<evidence type="ECO:0000313" key="1">
    <source>
        <dbReference type="EMBL" id="KAF7506693.1"/>
    </source>
</evidence>
<dbReference type="AlphaFoldDB" id="A0A8H7AD69"/>
<reference evidence="1" key="1">
    <citation type="submission" date="2020-02" db="EMBL/GenBank/DDBJ databases">
        <authorList>
            <person name="Palmer J.M."/>
        </authorList>
    </citation>
    <scope>NUCLEOTIDE SEQUENCE</scope>
    <source>
        <strain evidence="1">EPUS1.4</strain>
        <tissue evidence="1">Thallus</tissue>
    </source>
</reference>
<proteinExistence type="predicted"/>
<gene>
    <name evidence="1" type="ORF">GJ744_011522</name>
</gene>
<organism evidence="1 2">
    <name type="scientific">Endocarpon pusillum</name>
    <dbReference type="NCBI Taxonomy" id="364733"/>
    <lineage>
        <taxon>Eukaryota</taxon>
        <taxon>Fungi</taxon>
        <taxon>Dikarya</taxon>
        <taxon>Ascomycota</taxon>
        <taxon>Pezizomycotina</taxon>
        <taxon>Eurotiomycetes</taxon>
        <taxon>Chaetothyriomycetidae</taxon>
        <taxon>Verrucariales</taxon>
        <taxon>Verrucariaceae</taxon>
        <taxon>Endocarpon</taxon>
    </lineage>
</organism>
<sequence>MIAEASTLVDPKSIHRGSCGGYGYRRHRGVISEVKMRKEVEPHPSSVIVRCHMHWVRQKGRPSTPDKPSSGDCYGYRDGVFDREQVGEMISKLLDERIQFILRNWDRYAVEDPAMMDDLQAPGCSSSDTSAVRDLVESFASLDSTTAPQPDDYLIDQLWADDPPSINFSSLLRS</sequence>
<comment type="caution">
    <text evidence="1">The sequence shown here is derived from an EMBL/GenBank/DDBJ whole genome shotgun (WGS) entry which is preliminary data.</text>
</comment>
<dbReference type="EMBL" id="JAACFV010000082">
    <property type="protein sequence ID" value="KAF7506693.1"/>
    <property type="molecule type" value="Genomic_DNA"/>
</dbReference>